<organism evidence="3 4">
    <name type="scientific">Rhabdobacter roseus</name>
    <dbReference type="NCBI Taxonomy" id="1655419"/>
    <lineage>
        <taxon>Bacteria</taxon>
        <taxon>Pseudomonadati</taxon>
        <taxon>Bacteroidota</taxon>
        <taxon>Cytophagia</taxon>
        <taxon>Cytophagales</taxon>
        <taxon>Cytophagaceae</taxon>
        <taxon>Rhabdobacter</taxon>
    </lineage>
</organism>
<keyword evidence="1" id="KW-0812">Transmembrane</keyword>
<dbReference type="EMBL" id="JACHGF010000001">
    <property type="protein sequence ID" value="MBB5282572.1"/>
    <property type="molecule type" value="Genomic_DNA"/>
</dbReference>
<name>A0A840TLY9_9BACT</name>
<evidence type="ECO:0000313" key="3">
    <source>
        <dbReference type="EMBL" id="MBB5282572.1"/>
    </source>
</evidence>
<dbReference type="PANTHER" id="PTHR37461">
    <property type="entry name" value="ANTI-SIGMA-K FACTOR RSKA"/>
    <property type="match status" value="1"/>
</dbReference>
<proteinExistence type="predicted"/>
<dbReference type="InterPro" id="IPR051474">
    <property type="entry name" value="Anti-sigma-K/W_factor"/>
</dbReference>
<evidence type="ECO:0000256" key="1">
    <source>
        <dbReference type="SAM" id="Phobius"/>
    </source>
</evidence>
<protein>
    <submittedName>
        <fullName evidence="3">Anti-sigma-K factor RskA</fullName>
    </submittedName>
</protein>
<accession>A0A840TLY9</accession>
<dbReference type="AlphaFoldDB" id="A0A840TLY9"/>
<dbReference type="GO" id="GO:0006417">
    <property type="term" value="P:regulation of translation"/>
    <property type="evidence" value="ECO:0007669"/>
    <property type="project" value="TreeGrafter"/>
</dbReference>
<evidence type="ECO:0000313" key="4">
    <source>
        <dbReference type="Proteomes" id="UP000557307"/>
    </source>
</evidence>
<dbReference type="PANTHER" id="PTHR37461:SF1">
    <property type="entry name" value="ANTI-SIGMA-K FACTOR RSKA"/>
    <property type="match status" value="1"/>
</dbReference>
<reference evidence="3 4" key="1">
    <citation type="submission" date="2020-08" db="EMBL/GenBank/DDBJ databases">
        <title>Genomic Encyclopedia of Type Strains, Phase IV (KMG-IV): sequencing the most valuable type-strain genomes for metagenomic binning, comparative biology and taxonomic classification.</title>
        <authorList>
            <person name="Goeker M."/>
        </authorList>
    </citation>
    <scope>NUCLEOTIDE SEQUENCE [LARGE SCALE GENOMIC DNA]</scope>
    <source>
        <strain evidence="3 4">DSM 105074</strain>
    </source>
</reference>
<feature type="domain" description="Anti-sigma K factor RskA C-terminal" evidence="2">
    <location>
        <begin position="109"/>
        <end position="258"/>
    </location>
</feature>
<evidence type="ECO:0000259" key="2">
    <source>
        <dbReference type="Pfam" id="PF10099"/>
    </source>
</evidence>
<comment type="caution">
    <text evidence="3">The sequence shown here is derived from an EMBL/GenBank/DDBJ whole genome shotgun (WGS) entry which is preliminary data.</text>
</comment>
<keyword evidence="1" id="KW-1133">Transmembrane helix</keyword>
<dbReference type="GO" id="GO:0005886">
    <property type="term" value="C:plasma membrane"/>
    <property type="evidence" value="ECO:0007669"/>
    <property type="project" value="InterPro"/>
</dbReference>
<dbReference type="InterPro" id="IPR018764">
    <property type="entry name" value="RskA_C"/>
</dbReference>
<gene>
    <name evidence="3" type="ORF">HNQ92_000693</name>
</gene>
<dbReference type="RefSeq" id="WP_184170931.1">
    <property type="nucleotide sequence ID" value="NZ_JACHGF010000001.1"/>
</dbReference>
<sequence>MNIQAYIESGILEEYVLGTVSPQEKQEVECLTKIYPELKEELLTLEAALEKYAQEHQTPPPADLKDKIFAQMNFEPVEEPADEVAPTESRVGVLSPEQKAIVRPLWSMMAVAASVLLAIGLAWAIYEMSDLKFQNKRLATQISNLEETVAYSGTLARLYRDPTYKVVRMAGVAKSPESSVVALWNQQTNEVLLDVQKLPVAPSGRQYQLWSIVNGQPVDMGVLEPAFDGKILRMKTTQPGSAAFAITLEKTGGSPTPSLDEMYVMGSV</sequence>
<feature type="transmembrane region" description="Helical" evidence="1">
    <location>
        <begin position="105"/>
        <end position="126"/>
    </location>
</feature>
<keyword evidence="4" id="KW-1185">Reference proteome</keyword>
<dbReference type="Pfam" id="PF10099">
    <property type="entry name" value="RskA_C"/>
    <property type="match status" value="1"/>
</dbReference>
<dbReference type="Proteomes" id="UP000557307">
    <property type="component" value="Unassembled WGS sequence"/>
</dbReference>
<keyword evidence="1" id="KW-0472">Membrane</keyword>
<dbReference type="GO" id="GO:0016989">
    <property type="term" value="F:sigma factor antagonist activity"/>
    <property type="evidence" value="ECO:0007669"/>
    <property type="project" value="TreeGrafter"/>
</dbReference>